<proteinExistence type="predicted"/>
<dbReference type="InterPro" id="IPR032358">
    <property type="entry name" value="DUF4867"/>
</dbReference>
<sequence>MFEQLKSKNSGIEMLQLEDREFEKYGTELKDFPLNELPNSFLEDEIPENNTTYIPSISDWENTKFKKEVENNFFGQLPIQIGLCKGHNQYLNGFEFHKTSEIIVTATPLVLLIQTLQEVDIQKEVLTENSKGVFIPALKAVEIYSTTLHLAPCKVTDSGFNSMIILPKGTNEELETGRGSAETLLFKKNKWAIAHRDHKKFVEQNVPVRIVGENLKINYK</sequence>
<dbReference type="Proteomes" id="UP000199488">
    <property type="component" value="Unassembled WGS sequence"/>
</dbReference>
<dbReference type="EMBL" id="FNNC01000003">
    <property type="protein sequence ID" value="SDW52573.1"/>
    <property type="molecule type" value="Genomic_DNA"/>
</dbReference>
<dbReference type="Pfam" id="PF16161">
    <property type="entry name" value="DUF4867"/>
    <property type="match status" value="1"/>
</dbReference>
<organism evidence="1 2">
    <name type="scientific">Marinococcus luteus</name>
    <dbReference type="NCBI Taxonomy" id="1122204"/>
    <lineage>
        <taxon>Bacteria</taxon>
        <taxon>Bacillati</taxon>
        <taxon>Bacillota</taxon>
        <taxon>Bacilli</taxon>
        <taxon>Bacillales</taxon>
        <taxon>Bacillaceae</taxon>
        <taxon>Marinococcus</taxon>
    </lineage>
</organism>
<dbReference type="STRING" id="1122204.SAMN05421781_1619"/>
<evidence type="ECO:0000313" key="1">
    <source>
        <dbReference type="EMBL" id="SDW52573.1"/>
    </source>
</evidence>
<keyword evidence="2" id="KW-1185">Reference proteome</keyword>
<evidence type="ECO:0000313" key="2">
    <source>
        <dbReference type="Proteomes" id="UP000199488"/>
    </source>
</evidence>
<dbReference type="RefSeq" id="WP_091613537.1">
    <property type="nucleotide sequence ID" value="NZ_FNNC01000003.1"/>
</dbReference>
<accession>A0A1H2U8N1</accession>
<dbReference type="OrthoDB" id="358393at2"/>
<gene>
    <name evidence="1" type="ORF">SAMN05421781_1619</name>
</gene>
<protein>
    <recommendedName>
        <fullName evidence="3">DUF4867 domain-containing protein</fullName>
    </recommendedName>
</protein>
<dbReference type="AlphaFoldDB" id="A0A1H2U8N1"/>
<reference evidence="1 2" key="1">
    <citation type="submission" date="2016-10" db="EMBL/GenBank/DDBJ databases">
        <authorList>
            <person name="de Groot N.N."/>
        </authorList>
    </citation>
    <scope>NUCLEOTIDE SEQUENCE [LARGE SCALE GENOMIC DNA]</scope>
    <source>
        <strain evidence="1 2">DSM 23126</strain>
    </source>
</reference>
<name>A0A1H2U8N1_9BACI</name>
<evidence type="ECO:0008006" key="3">
    <source>
        <dbReference type="Google" id="ProtNLM"/>
    </source>
</evidence>